<protein>
    <recommendedName>
        <fullName evidence="4">DH domain-containing protein</fullName>
    </recommendedName>
</protein>
<dbReference type="GO" id="GO:0051496">
    <property type="term" value="P:positive regulation of stress fiber assembly"/>
    <property type="evidence" value="ECO:0007669"/>
    <property type="project" value="TreeGrafter"/>
</dbReference>
<feature type="domain" description="DH" evidence="4">
    <location>
        <begin position="356"/>
        <end position="559"/>
    </location>
</feature>
<dbReference type="SUPFAM" id="SSF50978">
    <property type="entry name" value="WD40 repeat-like"/>
    <property type="match status" value="1"/>
</dbReference>
<feature type="region of interest" description="Disordered" evidence="3">
    <location>
        <begin position="1251"/>
        <end position="1326"/>
    </location>
</feature>
<sequence length="1572" mass="177384">MMTDTPNHAEEEEKNIISNNNHCNPEPNFCATNLTVCVSADESINTKPQQTDAKLSRSSESNYSLIWKVDDIEKDEENPYELIQRGSSISKNDRVSISRMQRRRPKGNKVKSMYVVGDSMIGYKDGVPGSFSPVSVSNRREVKSVPVFPEEITLLPERPPRKNRLKLNSNQARIYDQVFESTDEEMRKSSTSSNESKGEDGDNVGGPQHVIISSGSVKVETGVRIFDPSVKTRRQSSTVVLPVSLNDELSESDEESWGSDFEESFREEEEVYEVLGKPKEGVGSIDNNYERIESFGREPSTRPKPPLPPRQCRIFQSIENLDLEKDMYVEVNIDDEMMFPAVLPPLEDDADEFQLKRYQIVKCILENEKVYVTSLNRLINEYEMPLRKRNIISDDRIKVIFRHVHEIIQCHQLFSMALTDRTKEWSTNDVIGDVIYASFSKSMALKAYTSFVHNFSYAMESIKETCKLVPAFLSFLKTRSSNISTYYQVFKESAKNHLNRNSTKQSLYDLMRQPLERIPQLVTLTQELTKITPLLHPDHFPLQMALTHLECFSETLAEKKRDSMYKHKVRQLDNYCIGLEKPLSSKNRYYVRHDDMILCIVDEGKIVKTKLRRLFILNDLLICAGILTKPKKLKSLTSKKFQIKWCVPINDVQILDVGSGISFQSHKQTLTTKYSHVSSPRPGVGDAPKVLEDLQHDIEVIGEIVGKVSSLRRKYRFIDIKKVTQWYNDVKSFYERERELVNMNWIEIAIPSKDPKNENIRYLFNVHSADKRMEWLAEFENVKLRLTHNNNPGWYLQEDNIYDGEAAVLRRTLPLLSNLMPMFIIENKHKVTCSLEVSMTTTMKPILWLFSGSDHLGMITLMEMDMTSVPKVMESFVACETRICCAERVPEDGFYSLVPYIQNVSVWVGTMAGRILLFDPNIEERYPSLHTTLKDAVISLKYCRNRMFAGLANGTLACFRRKVEGNWDLSNPTIVCLDTNGVLSMTEVVGHLWCGCASNVYVVNTVTLAIERKLTVEGGGVKHLVAYGIGVWVSSWRSSKLQLYHAETLDQLQTLNVSTAVSRMKNDIDINVEKIVPEKLYVTSIMARSGLLWVGTDQGLILTYPLPKLGGIPKVNGSACISFHGHDGPVRHLYAFKVQKQNTQNSTKIGKIEKEGELHGEEEGRRSSRFYRSAFEEVDELGLSIEALDQVADDEGGEGGEGGPLPVYFEVEADRGVNKSEENGLFVNEAQQHQPTTDYAEYDNESSYYDKESVDQPINGNDDQPDQSSTSGIPDESTEIGLEETETPEVDLLEEAKEKKAEPISKEVSNEEREQIVVKTEKSDHNTENIFPEEAPAVVEIHDAIVGSSEPLDASTPAKDNKTTTVIPAQSELIVDTTGDEGGEKTYESPVPPVPQKGLSKNDTLDSNVSSTDLNDTWSVVCDHYKTLPLPNSPWHSYQEASAGQDTPSLPLDPKNYTPLIAESDGRENTFASSITSAVNFKDFERELSFGPSLADKVDGDGNYASLVAHSKREVAARKDALLKPCYVVSIGVGHIDFRRPSKRGSKTAEFFRALSTGGAQPESMLIAWKIS</sequence>
<dbReference type="InterPro" id="IPR000219">
    <property type="entry name" value="DH_dom"/>
</dbReference>
<feature type="region of interest" description="Disordered" evidence="3">
    <location>
        <begin position="1375"/>
        <end position="1413"/>
    </location>
</feature>
<evidence type="ECO:0000256" key="3">
    <source>
        <dbReference type="SAM" id="MobiDB-lite"/>
    </source>
</evidence>
<feature type="compositionally biased region" description="Acidic residues" evidence="3">
    <location>
        <begin position="1276"/>
        <end position="1293"/>
    </location>
</feature>
<feature type="compositionally biased region" description="Polar residues" evidence="3">
    <location>
        <begin position="1256"/>
        <end position="1272"/>
    </location>
</feature>
<dbReference type="Pfam" id="PF19056">
    <property type="entry name" value="WD40_2"/>
    <property type="match status" value="1"/>
</dbReference>
<proteinExistence type="predicted"/>
<dbReference type="InterPro" id="IPR011993">
    <property type="entry name" value="PH-like_dom_sf"/>
</dbReference>
<dbReference type="PANTHER" id="PTHR12877">
    <property type="entry name" value="RHO GUANINE NUCLEOTIDE EXCHANGE FACTOR"/>
    <property type="match status" value="1"/>
</dbReference>
<dbReference type="GO" id="GO:0005085">
    <property type="term" value="F:guanyl-nucleotide exchange factor activity"/>
    <property type="evidence" value="ECO:0007669"/>
    <property type="project" value="UniProtKB-KW"/>
</dbReference>
<dbReference type="SUPFAM" id="SSF50729">
    <property type="entry name" value="PH domain-like"/>
    <property type="match status" value="1"/>
</dbReference>
<feature type="compositionally biased region" description="Polar residues" evidence="3">
    <location>
        <begin position="1399"/>
        <end position="1413"/>
    </location>
</feature>
<dbReference type="PANTHER" id="PTHR12877:SF7">
    <property type="entry name" value="RHO GUANINE NUCLEOTIDE EXCHANGE FACTOR 10-LIKE PROTEIN"/>
    <property type="match status" value="1"/>
</dbReference>
<dbReference type="Proteomes" id="UP000594262">
    <property type="component" value="Unplaced"/>
</dbReference>
<keyword evidence="1" id="KW-0597">Phosphoprotein</keyword>
<dbReference type="GeneID" id="136803113"/>
<dbReference type="PROSITE" id="PS50010">
    <property type="entry name" value="DH_2"/>
    <property type="match status" value="1"/>
</dbReference>
<accession>A0A7M5X7J7</accession>
<keyword evidence="2" id="KW-0344">Guanine-nucleotide releasing factor</keyword>
<dbReference type="Gene3D" id="2.30.29.30">
    <property type="entry name" value="Pleckstrin-homology domain (PH domain)/Phosphotyrosine-binding domain (PTB)"/>
    <property type="match status" value="1"/>
</dbReference>
<dbReference type="EnsemblMetazoa" id="CLYHEMT018483.1">
    <property type="protein sequence ID" value="CLYHEMP018483.1"/>
    <property type="gene ID" value="CLYHEMG018483"/>
</dbReference>
<evidence type="ECO:0000313" key="6">
    <source>
        <dbReference type="Proteomes" id="UP000594262"/>
    </source>
</evidence>
<dbReference type="SUPFAM" id="SSF48065">
    <property type="entry name" value="DBL homology domain (DH-domain)"/>
    <property type="match status" value="1"/>
</dbReference>
<dbReference type="InterPro" id="IPR036322">
    <property type="entry name" value="WD40_repeat_dom_sf"/>
</dbReference>
<evidence type="ECO:0000259" key="4">
    <source>
        <dbReference type="PROSITE" id="PS50010"/>
    </source>
</evidence>
<dbReference type="CDD" id="cd00160">
    <property type="entry name" value="RhoGEF"/>
    <property type="match status" value="1"/>
</dbReference>
<dbReference type="Gene3D" id="1.20.900.10">
    <property type="entry name" value="Dbl homology (DH) domain"/>
    <property type="match status" value="1"/>
</dbReference>
<dbReference type="InterPro" id="IPR039919">
    <property type="entry name" value="ARHGEF10/ARHGEF17"/>
</dbReference>
<dbReference type="OrthoDB" id="5969286at2759"/>
<dbReference type="SMART" id="SM00325">
    <property type="entry name" value="RhoGEF"/>
    <property type="match status" value="1"/>
</dbReference>
<evidence type="ECO:0000256" key="1">
    <source>
        <dbReference type="ARBA" id="ARBA00022553"/>
    </source>
</evidence>
<feature type="compositionally biased region" description="Basic and acidic residues" evidence="3">
    <location>
        <begin position="1294"/>
        <end position="1326"/>
    </location>
</feature>
<reference evidence="5" key="1">
    <citation type="submission" date="2021-01" db="UniProtKB">
        <authorList>
            <consortium name="EnsemblMetazoa"/>
        </authorList>
    </citation>
    <scope>IDENTIFICATION</scope>
</reference>
<dbReference type="RefSeq" id="XP_066915964.1">
    <property type="nucleotide sequence ID" value="XM_067059863.1"/>
</dbReference>
<dbReference type="Pfam" id="PF00621">
    <property type="entry name" value="RhoGEF"/>
    <property type="match status" value="1"/>
</dbReference>
<evidence type="ECO:0000313" key="5">
    <source>
        <dbReference type="EnsemblMetazoa" id="CLYHEMP018483.1"/>
    </source>
</evidence>
<dbReference type="Pfam" id="PF19057">
    <property type="entry name" value="PH_19"/>
    <property type="match status" value="1"/>
</dbReference>
<dbReference type="GO" id="GO:0030036">
    <property type="term" value="P:actin cytoskeleton organization"/>
    <property type="evidence" value="ECO:0007669"/>
    <property type="project" value="TreeGrafter"/>
</dbReference>
<dbReference type="InterPro" id="IPR035899">
    <property type="entry name" value="DBL_dom_sf"/>
</dbReference>
<keyword evidence="6" id="KW-1185">Reference proteome</keyword>
<name>A0A7M5X7J7_9CNID</name>
<evidence type="ECO:0000256" key="2">
    <source>
        <dbReference type="ARBA" id="ARBA00022658"/>
    </source>
</evidence>
<organism evidence="5 6">
    <name type="scientific">Clytia hemisphaerica</name>
    <dbReference type="NCBI Taxonomy" id="252671"/>
    <lineage>
        <taxon>Eukaryota</taxon>
        <taxon>Metazoa</taxon>
        <taxon>Cnidaria</taxon>
        <taxon>Hydrozoa</taxon>
        <taxon>Hydroidolina</taxon>
        <taxon>Leptothecata</taxon>
        <taxon>Obeliida</taxon>
        <taxon>Clytiidae</taxon>
        <taxon>Clytia</taxon>
    </lineage>
</organism>
<feature type="region of interest" description="Disordered" evidence="3">
    <location>
        <begin position="179"/>
        <end position="212"/>
    </location>
</feature>